<keyword evidence="1" id="KW-0862">Zinc</keyword>
<dbReference type="GeneTree" id="ENSGT00670000099470"/>
<reference evidence="5" key="2">
    <citation type="submission" date="2025-08" db="UniProtKB">
        <authorList>
            <consortium name="Ensembl"/>
        </authorList>
    </citation>
    <scope>IDENTIFICATION</scope>
</reference>
<dbReference type="RefSeq" id="XP_026851913.2">
    <property type="nucleotide sequence ID" value="XM_026996112.2"/>
</dbReference>
<dbReference type="GeneID" id="113567958"/>
<proteinExistence type="predicted"/>
<reference evidence="5 6" key="1">
    <citation type="submission" date="2020-05" db="EMBL/GenBank/DDBJ databases">
        <title>Electrophorus electricus (electric eel) genome, fEleEle1, primary haplotype.</title>
        <authorList>
            <person name="Myers G."/>
            <person name="Meyer A."/>
            <person name="Fedrigo O."/>
            <person name="Formenti G."/>
            <person name="Rhie A."/>
            <person name="Tracey A."/>
            <person name="Sims Y."/>
            <person name="Jarvis E.D."/>
        </authorList>
    </citation>
    <scope>NUCLEOTIDE SEQUENCE [LARGE SCALE GENOMIC DNA]</scope>
</reference>
<protein>
    <recommendedName>
        <fullName evidence="4">C2H2-type domain-containing protein</fullName>
    </recommendedName>
</protein>
<evidence type="ECO:0000256" key="2">
    <source>
        <dbReference type="SAM" id="Coils"/>
    </source>
</evidence>
<dbReference type="AlphaFoldDB" id="A0AAY5F0Z9"/>
<dbReference type="Proteomes" id="UP000314983">
    <property type="component" value="Chromosome 22"/>
</dbReference>
<evidence type="ECO:0000259" key="4">
    <source>
        <dbReference type="PROSITE" id="PS50157"/>
    </source>
</evidence>
<reference evidence="5" key="3">
    <citation type="submission" date="2025-09" db="UniProtKB">
        <authorList>
            <consortium name="Ensembl"/>
        </authorList>
    </citation>
    <scope>IDENTIFICATION</scope>
</reference>
<dbReference type="PROSITE" id="PS50157">
    <property type="entry name" value="ZINC_FINGER_C2H2_2"/>
    <property type="match status" value="1"/>
</dbReference>
<name>A0AAY5F0Z9_ELEEL</name>
<organism evidence="5 6">
    <name type="scientific">Electrophorus electricus</name>
    <name type="common">Electric eel</name>
    <name type="synonym">Gymnotus electricus</name>
    <dbReference type="NCBI Taxonomy" id="8005"/>
    <lineage>
        <taxon>Eukaryota</taxon>
        <taxon>Metazoa</taxon>
        <taxon>Chordata</taxon>
        <taxon>Craniata</taxon>
        <taxon>Vertebrata</taxon>
        <taxon>Euteleostomi</taxon>
        <taxon>Actinopterygii</taxon>
        <taxon>Neopterygii</taxon>
        <taxon>Teleostei</taxon>
        <taxon>Ostariophysi</taxon>
        <taxon>Gymnotiformes</taxon>
        <taxon>Gymnotoidei</taxon>
        <taxon>Gymnotidae</taxon>
        <taxon>Electrophorus</taxon>
    </lineage>
</organism>
<evidence type="ECO:0000256" key="1">
    <source>
        <dbReference type="PROSITE-ProRule" id="PRU00042"/>
    </source>
</evidence>
<evidence type="ECO:0000313" key="6">
    <source>
        <dbReference type="Proteomes" id="UP000314983"/>
    </source>
</evidence>
<evidence type="ECO:0000313" key="5">
    <source>
        <dbReference type="Ensembl" id="ENSEEEP00000062708.1"/>
    </source>
</evidence>
<keyword evidence="2" id="KW-0175">Coiled coil</keyword>
<dbReference type="PROSITE" id="PS00028">
    <property type="entry name" value="ZINC_FINGER_C2H2_1"/>
    <property type="match status" value="1"/>
</dbReference>
<accession>A0AAY5F0Z9</accession>
<gene>
    <name evidence="5" type="primary">zgc:193801</name>
</gene>
<dbReference type="InterPro" id="IPR013087">
    <property type="entry name" value="Znf_C2H2_type"/>
</dbReference>
<feature type="compositionally biased region" description="Polar residues" evidence="3">
    <location>
        <begin position="429"/>
        <end position="438"/>
    </location>
</feature>
<keyword evidence="6" id="KW-1185">Reference proteome</keyword>
<keyword evidence="1" id="KW-0479">Metal-binding</keyword>
<keyword evidence="1" id="KW-0863">Zinc-finger</keyword>
<feature type="region of interest" description="Disordered" evidence="3">
    <location>
        <begin position="354"/>
        <end position="473"/>
    </location>
</feature>
<dbReference type="GO" id="GO:0008270">
    <property type="term" value="F:zinc ion binding"/>
    <property type="evidence" value="ECO:0007669"/>
    <property type="project" value="UniProtKB-KW"/>
</dbReference>
<evidence type="ECO:0000256" key="3">
    <source>
        <dbReference type="SAM" id="MobiDB-lite"/>
    </source>
</evidence>
<dbReference type="Ensembl" id="ENSEEET00000054850.1">
    <property type="protein sequence ID" value="ENSEEEP00000062708.1"/>
    <property type="gene ID" value="ENSEEEG00000028225.1"/>
</dbReference>
<feature type="domain" description="C2H2-type" evidence="4">
    <location>
        <begin position="99"/>
        <end position="121"/>
    </location>
</feature>
<feature type="coiled-coil region" evidence="2">
    <location>
        <begin position="261"/>
        <end position="299"/>
    </location>
</feature>
<feature type="compositionally biased region" description="Basic and acidic residues" evidence="3">
    <location>
        <begin position="365"/>
        <end position="376"/>
    </location>
</feature>
<sequence>MAAFVAHPSVRIRGTEHTYTPVLCQDDKCDARDKGVHMHCPLCTVGEAYQDPIILRAHFRIKHVDKGIDFAGLKVLRCCNHCEIVGTIKGEKRFKGAHWHCYRCRNGFNRRDEAVKHYRTHFRNPHTTFQIQVTQDVNCRQYYSGSAEAHERAYSGLAVSVGSGPAAAGSVIAQSLLTTASDPEAASLLAVEPKEEGESNGIPLGAEEEVGSSQHAPEQTQTLVLMDPEGHTGSLIYDEATGILTEQGEESLEQTLLQKRLIELSQQIGALHQEKDSMEKTLRAEIKQLREQVASLVQSNVKMFEELQVYQSPEHSQQRLATLMETLQSQHKELLQAQLASVRQELLSQASAVPLNGHTGALEHVTSRDRPQARMEEQEEEGEGEMGGAPSGLELIDVQLQPEQDEPRGQMVEFEPTRVDTLAELESPASDTPLTDSASPDLEPQQEASPTSRKRGAVDSGGGTSEAKVPRVS</sequence>